<proteinExistence type="predicted"/>
<gene>
    <name evidence="1" type="ORF">J2S17_004083</name>
</gene>
<dbReference type="EMBL" id="JAUSUB010000021">
    <property type="protein sequence ID" value="MDQ0272191.1"/>
    <property type="molecule type" value="Genomic_DNA"/>
</dbReference>
<dbReference type="RefSeq" id="WP_307477485.1">
    <property type="nucleotide sequence ID" value="NZ_JAUSUB010000021.1"/>
</dbReference>
<evidence type="ECO:0000313" key="1">
    <source>
        <dbReference type="EMBL" id="MDQ0272191.1"/>
    </source>
</evidence>
<keyword evidence="2" id="KW-1185">Reference proteome</keyword>
<name>A0ABU0ALP9_9BACI</name>
<comment type="caution">
    <text evidence="1">The sequence shown here is derived from an EMBL/GenBank/DDBJ whole genome shotgun (WGS) entry which is preliminary data.</text>
</comment>
<accession>A0ABU0ALP9</accession>
<reference evidence="1 2" key="1">
    <citation type="submission" date="2023-07" db="EMBL/GenBank/DDBJ databases">
        <title>Genomic Encyclopedia of Type Strains, Phase IV (KMG-IV): sequencing the most valuable type-strain genomes for metagenomic binning, comparative biology and taxonomic classification.</title>
        <authorList>
            <person name="Goeker M."/>
        </authorList>
    </citation>
    <scope>NUCLEOTIDE SEQUENCE [LARGE SCALE GENOMIC DNA]</scope>
    <source>
        <strain evidence="1 2">DSM 23494</strain>
    </source>
</reference>
<sequence>MNYVNEKDAKYVLGKTGDGQVIKSSINPMAVSLFSTGNSSGRMSATYGGYTTATSFIKVDGAISA</sequence>
<evidence type="ECO:0000313" key="2">
    <source>
        <dbReference type="Proteomes" id="UP001238088"/>
    </source>
</evidence>
<organism evidence="1 2">
    <name type="scientific">Cytobacillus purgationiresistens</name>
    <dbReference type="NCBI Taxonomy" id="863449"/>
    <lineage>
        <taxon>Bacteria</taxon>
        <taxon>Bacillati</taxon>
        <taxon>Bacillota</taxon>
        <taxon>Bacilli</taxon>
        <taxon>Bacillales</taxon>
        <taxon>Bacillaceae</taxon>
        <taxon>Cytobacillus</taxon>
    </lineage>
</organism>
<dbReference type="Proteomes" id="UP001238088">
    <property type="component" value="Unassembled WGS sequence"/>
</dbReference>
<protein>
    <submittedName>
        <fullName evidence="1">Uncharacterized protein</fullName>
    </submittedName>
</protein>